<dbReference type="SUPFAM" id="SSF48452">
    <property type="entry name" value="TPR-like"/>
    <property type="match status" value="1"/>
</dbReference>
<dbReference type="Proteomes" id="UP000295217">
    <property type="component" value="Unassembled WGS sequence"/>
</dbReference>
<keyword evidence="3" id="KW-1185">Reference proteome</keyword>
<evidence type="ECO:0000313" key="2">
    <source>
        <dbReference type="EMBL" id="TDD68006.1"/>
    </source>
</evidence>
<accession>A0A4R5AA82</accession>
<proteinExistence type="predicted"/>
<evidence type="ECO:0000313" key="3">
    <source>
        <dbReference type="Proteomes" id="UP000295217"/>
    </source>
</evidence>
<dbReference type="InterPro" id="IPR011990">
    <property type="entry name" value="TPR-like_helical_dom_sf"/>
</dbReference>
<reference evidence="2 3" key="1">
    <citation type="submission" date="2019-02" db="EMBL/GenBank/DDBJ databases">
        <title>Draft genome sequences of novel Actinobacteria.</title>
        <authorList>
            <person name="Sahin N."/>
            <person name="Ay H."/>
            <person name="Saygin H."/>
        </authorList>
    </citation>
    <scope>NUCLEOTIDE SEQUENCE [LARGE SCALE GENOMIC DNA]</scope>
    <source>
        <strain evidence="2 3">8K307</strain>
    </source>
</reference>
<dbReference type="Pfam" id="PF07721">
    <property type="entry name" value="TPR_4"/>
    <property type="match status" value="1"/>
</dbReference>
<dbReference type="Gene3D" id="1.25.40.10">
    <property type="entry name" value="Tetratricopeptide repeat domain"/>
    <property type="match status" value="1"/>
</dbReference>
<comment type="caution">
    <text evidence="2">The sequence shown here is derived from an EMBL/GenBank/DDBJ whole genome shotgun (WGS) entry which is preliminary data.</text>
</comment>
<protein>
    <submittedName>
        <fullName evidence="2">Tetratricopeptide repeat protein</fullName>
    </submittedName>
</protein>
<dbReference type="Pfam" id="PF13432">
    <property type="entry name" value="TPR_16"/>
    <property type="match status" value="1"/>
</dbReference>
<organism evidence="2 3">
    <name type="scientific">Jiangella aurantiaca</name>
    <dbReference type="NCBI Taxonomy" id="2530373"/>
    <lineage>
        <taxon>Bacteria</taxon>
        <taxon>Bacillati</taxon>
        <taxon>Actinomycetota</taxon>
        <taxon>Actinomycetes</taxon>
        <taxon>Jiangellales</taxon>
        <taxon>Jiangellaceae</taxon>
        <taxon>Jiangella</taxon>
    </lineage>
</organism>
<dbReference type="GO" id="GO:0042802">
    <property type="term" value="F:identical protein binding"/>
    <property type="evidence" value="ECO:0007669"/>
    <property type="project" value="InterPro"/>
</dbReference>
<dbReference type="AlphaFoldDB" id="A0A4R5AA82"/>
<name>A0A4R5AA82_9ACTN</name>
<dbReference type="OrthoDB" id="3488895at2"/>
<dbReference type="RefSeq" id="WP_132104425.1">
    <property type="nucleotide sequence ID" value="NZ_SMLB01000024.1"/>
</dbReference>
<dbReference type="EMBL" id="SMLB01000024">
    <property type="protein sequence ID" value="TDD68006.1"/>
    <property type="molecule type" value="Genomic_DNA"/>
</dbReference>
<dbReference type="InterPro" id="IPR011717">
    <property type="entry name" value="TPR-4"/>
</dbReference>
<feature type="region of interest" description="Disordered" evidence="1">
    <location>
        <begin position="105"/>
        <end position="124"/>
    </location>
</feature>
<evidence type="ECO:0000256" key="1">
    <source>
        <dbReference type="SAM" id="MobiDB-lite"/>
    </source>
</evidence>
<sequence length="124" mass="12697">MTDDLDPMALVDRADGLAEEGREDEARALFERAIASGLPAAVSESKALLGVMLFADGDVDGGRALIDEGVAAASPPDNGRALILLGRVLNEIGDEDGAVEALRAGAASGQPVPPPGVERPFEYG</sequence>
<gene>
    <name evidence="2" type="ORF">E1262_17505</name>
</gene>